<dbReference type="KEGG" id="dau:Daud_0077"/>
<keyword evidence="3" id="KW-1185">Reference proteome</keyword>
<name>B1I184_DESAP</name>
<dbReference type="STRING" id="477974.Daud_0077"/>
<evidence type="ECO:0000313" key="3">
    <source>
        <dbReference type="Proteomes" id="UP000008544"/>
    </source>
</evidence>
<evidence type="ECO:0000313" key="2">
    <source>
        <dbReference type="EMBL" id="ACA58645.1"/>
    </source>
</evidence>
<sequence length="102" mass="11577">MRQQPEGGRDVNEEARHRIEVGQRKETRVDGVRHVESFTEQEISVDTNMGLLVLAGEGLNITQLDLEAGKLQVEGYINSIEYKEAGYRKARRGKKLLGRILK</sequence>
<dbReference type="InterPro" id="IPR022476">
    <property type="entry name" value="Spore_YabP/YqfC"/>
</dbReference>
<protein>
    <submittedName>
        <fullName evidence="2">YabP family protein</fullName>
    </submittedName>
</protein>
<dbReference type="Proteomes" id="UP000008544">
    <property type="component" value="Chromosome"/>
</dbReference>
<proteinExistence type="predicted"/>
<dbReference type="InterPro" id="IPR012504">
    <property type="entry name" value="Spore_YabP"/>
</dbReference>
<dbReference type="AlphaFoldDB" id="B1I184"/>
<organism evidence="2 3">
    <name type="scientific">Desulforudis audaxviator (strain MP104C)</name>
    <dbReference type="NCBI Taxonomy" id="477974"/>
    <lineage>
        <taxon>Bacteria</taxon>
        <taxon>Bacillati</taxon>
        <taxon>Bacillota</taxon>
        <taxon>Clostridia</taxon>
        <taxon>Thermoanaerobacterales</taxon>
        <taxon>Candidatus Desulforudaceae</taxon>
        <taxon>Candidatus Desulforudis</taxon>
    </lineage>
</organism>
<dbReference type="InterPro" id="IPR038705">
    <property type="entry name" value="YabP_sf"/>
</dbReference>
<dbReference type="HOGENOM" id="CLU_168343_2_0_9"/>
<reference evidence="3" key="1">
    <citation type="submission" date="2007-10" db="EMBL/GenBank/DDBJ databases">
        <title>Complete sequence of chromosome of Desulforudis audaxviator MP104C.</title>
        <authorList>
            <person name="Copeland A."/>
            <person name="Lucas S."/>
            <person name="Lapidus A."/>
            <person name="Barry K."/>
            <person name="Glavina del Rio T."/>
            <person name="Dalin E."/>
            <person name="Tice H."/>
            <person name="Bruce D."/>
            <person name="Pitluck S."/>
            <person name="Lowry S.R."/>
            <person name="Larimer F."/>
            <person name="Land M.L."/>
            <person name="Hauser L."/>
            <person name="Kyrpides N."/>
            <person name="Ivanova N.N."/>
            <person name="Richardson P."/>
        </authorList>
    </citation>
    <scope>NUCLEOTIDE SEQUENCE [LARGE SCALE GENOMIC DNA]</scope>
    <source>
        <strain evidence="3">MP104C</strain>
    </source>
</reference>
<feature type="region of interest" description="Disordered" evidence="1">
    <location>
        <begin position="1"/>
        <end position="20"/>
    </location>
</feature>
<accession>B1I184</accession>
<dbReference type="OrthoDB" id="9795125at2"/>
<gene>
    <name evidence="2" type="ordered locus">Daud_0077</name>
</gene>
<dbReference type="EMBL" id="CP000860">
    <property type="protein sequence ID" value="ACA58645.1"/>
    <property type="molecule type" value="Genomic_DNA"/>
</dbReference>
<feature type="compositionally biased region" description="Basic and acidic residues" evidence="1">
    <location>
        <begin position="7"/>
        <end position="20"/>
    </location>
</feature>
<reference evidence="2 3" key="2">
    <citation type="journal article" date="2008" name="Science">
        <title>Environmental genomics reveals a single-species ecosystem deep within Earth.</title>
        <authorList>
            <person name="Chivian D."/>
            <person name="Brodie E.L."/>
            <person name="Alm E.J."/>
            <person name="Culley D.E."/>
            <person name="Dehal P.S."/>
            <person name="Desantis T.Z."/>
            <person name="Gihring T.M."/>
            <person name="Lapidus A."/>
            <person name="Lin L.H."/>
            <person name="Lowry S.R."/>
            <person name="Moser D.P."/>
            <person name="Richardson P.M."/>
            <person name="Southam G."/>
            <person name="Wanger G."/>
            <person name="Pratt L.M."/>
            <person name="Andersen G.L."/>
            <person name="Hazen T.C."/>
            <person name="Brockman F.J."/>
            <person name="Arkin A.P."/>
            <person name="Onstott T.C."/>
        </authorList>
    </citation>
    <scope>NUCLEOTIDE SEQUENCE [LARGE SCALE GENOMIC DNA]</scope>
    <source>
        <strain evidence="2 3">MP104C</strain>
    </source>
</reference>
<dbReference type="NCBIfam" id="TIGR02892">
    <property type="entry name" value="spore_yabP"/>
    <property type="match status" value="1"/>
</dbReference>
<dbReference type="Pfam" id="PF07873">
    <property type="entry name" value="YabP"/>
    <property type="match status" value="1"/>
</dbReference>
<dbReference type="GO" id="GO:0030435">
    <property type="term" value="P:sporulation resulting in formation of a cellular spore"/>
    <property type="evidence" value="ECO:0007669"/>
    <property type="project" value="InterPro"/>
</dbReference>
<dbReference type="Gene3D" id="2.60.40.2000">
    <property type="match status" value="1"/>
</dbReference>
<dbReference type="eggNOG" id="ENOG5032YWW">
    <property type="taxonomic scope" value="Bacteria"/>
</dbReference>
<evidence type="ECO:0000256" key="1">
    <source>
        <dbReference type="SAM" id="MobiDB-lite"/>
    </source>
</evidence>